<dbReference type="SUPFAM" id="SSF53756">
    <property type="entry name" value="UDP-Glycosyltransferase/glycogen phosphorylase"/>
    <property type="match status" value="1"/>
</dbReference>
<dbReference type="CDD" id="cd03784">
    <property type="entry name" value="GT1_Gtf-like"/>
    <property type="match status" value="1"/>
</dbReference>
<dbReference type="FunFam" id="3.40.50.2000:FF:000021">
    <property type="entry name" value="UDP-glucuronosyltransferase"/>
    <property type="match status" value="1"/>
</dbReference>
<dbReference type="EC" id="2.4.1.17" evidence="2"/>
<reference evidence="7" key="1">
    <citation type="submission" date="2023-10" db="EMBL/GenBank/DDBJ databases">
        <title>Genome assembly of Pristionchus species.</title>
        <authorList>
            <person name="Yoshida K."/>
            <person name="Sommer R.J."/>
        </authorList>
    </citation>
    <scope>NUCLEOTIDE SEQUENCE</scope>
    <source>
        <strain evidence="7">RS5133</strain>
    </source>
</reference>
<dbReference type="EMBL" id="BTSY01000004">
    <property type="protein sequence ID" value="GMT23555.1"/>
    <property type="molecule type" value="Genomic_DNA"/>
</dbReference>
<proteinExistence type="inferred from homology"/>
<dbReference type="Proteomes" id="UP001432322">
    <property type="component" value="Unassembled WGS sequence"/>
</dbReference>
<dbReference type="Pfam" id="PF00201">
    <property type="entry name" value="UDPGT"/>
    <property type="match status" value="1"/>
</dbReference>
<comment type="caution">
    <text evidence="7">The sequence shown here is derived from an EMBL/GenBank/DDBJ whole genome shotgun (WGS) entry which is preliminary data.</text>
</comment>
<organism evidence="7 8">
    <name type="scientific">Pristionchus fissidentatus</name>
    <dbReference type="NCBI Taxonomy" id="1538716"/>
    <lineage>
        <taxon>Eukaryota</taxon>
        <taxon>Metazoa</taxon>
        <taxon>Ecdysozoa</taxon>
        <taxon>Nematoda</taxon>
        <taxon>Chromadorea</taxon>
        <taxon>Rhabditida</taxon>
        <taxon>Rhabditina</taxon>
        <taxon>Diplogasteromorpha</taxon>
        <taxon>Diplogasteroidea</taxon>
        <taxon>Neodiplogasteridae</taxon>
        <taxon>Pristionchus</taxon>
    </lineage>
</organism>
<dbReference type="InterPro" id="IPR050271">
    <property type="entry name" value="UDP-glycosyltransferase"/>
</dbReference>
<evidence type="ECO:0000256" key="5">
    <source>
        <dbReference type="ARBA" id="ARBA00022729"/>
    </source>
</evidence>
<evidence type="ECO:0000256" key="6">
    <source>
        <dbReference type="ARBA" id="ARBA00047475"/>
    </source>
</evidence>
<evidence type="ECO:0000256" key="3">
    <source>
        <dbReference type="ARBA" id="ARBA00022676"/>
    </source>
</evidence>
<protein>
    <recommendedName>
        <fullName evidence="2">glucuronosyltransferase</fullName>
        <ecNumber evidence="2">2.4.1.17</ecNumber>
    </recommendedName>
</protein>
<name>A0AAV5VVK3_9BILA</name>
<dbReference type="PANTHER" id="PTHR48043">
    <property type="entry name" value="EG:EG0003.4 PROTEIN-RELATED"/>
    <property type="match status" value="1"/>
</dbReference>
<feature type="non-terminal residue" evidence="7">
    <location>
        <position position="289"/>
    </location>
</feature>
<dbReference type="AlphaFoldDB" id="A0AAV5VVK3"/>
<dbReference type="PANTHER" id="PTHR48043:SF154">
    <property type="entry name" value="GLUCURONOSYLTRANSFERASE"/>
    <property type="match status" value="1"/>
</dbReference>
<comment type="catalytic activity">
    <reaction evidence="6">
        <text>glucuronate acceptor + UDP-alpha-D-glucuronate = acceptor beta-D-glucuronoside + UDP + H(+)</text>
        <dbReference type="Rhea" id="RHEA:21032"/>
        <dbReference type="ChEBI" id="CHEBI:15378"/>
        <dbReference type="ChEBI" id="CHEBI:58052"/>
        <dbReference type="ChEBI" id="CHEBI:58223"/>
        <dbReference type="ChEBI" id="CHEBI:132367"/>
        <dbReference type="ChEBI" id="CHEBI:132368"/>
        <dbReference type="EC" id="2.4.1.17"/>
    </reaction>
</comment>
<keyword evidence="8" id="KW-1185">Reference proteome</keyword>
<accession>A0AAV5VVK3</accession>
<keyword evidence="3" id="KW-0328">Glycosyltransferase</keyword>
<evidence type="ECO:0000256" key="2">
    <source>
        <dbReference type="ARBA" id="ARBA00012544"/>
    </source>
</evidence>
<evidence type="ECO:0000256" key="4">
    <source>
        <dbReference type="ARBA" id="ARBA00022679"/>
    </source>
</evidence>
<comment type="similarity">
    <text evidence="1">Belongs to the UDP-glycosyltransferase family.</text>
</comment>
<dbReference type="GO" id="GO:0015020">
    <property type="term" value="F:glucuronosyltransferase activity"/>
    <property type="evidence" value="ECO:0007669"/>
    <property type="project" value="UniProtKB-EC"/>
</dbReference>
<sequence length="289" mass="32920">FSSLPTSHFEMIHSGIPILPSYETDTLHKSIFYAFDHTKFLYRLKNFVRNVLTVEKDTKNMIQDTDEVIRRHYGDEFPSISVLGRKVFYELANSNLILEEPRLISHRIKFIGGLGYKPAGEIKDKKFLDILDNCRSGGVVLIVFGSQVPSSHFPPHVISAFLHSIRILDEFTFIWKFDGSLVDAPSNLHLVDWLPQNDLLQDSRVVAFISHMGMNSFLESSYSGVPIVAIPLFADQTHNGFNVARLGNGVVLSKTQISNETMETAMRSVIMEEKYRRRAKEIAEMIKLQ</sequence>
<feature type="non-terminal residue" evidence="7">
    <location>
        <position position="1"/>
    </location>
</feature>
<keyword evidence="5" id="KW-0732">Signal</keyword>
<dbReference type="InterPro" id="IPR002213">
    <property type="entry name" value="UDP_glucos_trans"/>
</dbReference>
<gene>
    <name evidence="7" type="ORF">PFISCL1PPCAC_14852</name>
</gene>
<evidence type="ECO:0000313" key="7">
    <source>
        <dbReference type="EMBL" id="GMT23555.1"/>
    </source>
</evidence>
<evidence type="ECO:0000256" key="1">
    <source>
        <dbReference type="ARBA" id="ARBA00009995"/>
    </source>
</evidence>
<evidence type="ECO:0000313" key="8">
    <source>
        <dbReference type="Proteomes" id="UP001432322"/>
    </source>
</evidence>
<dbReference type="Gene3D" id="3.40.50.2000">
    <property type="entry name" value="Glycogen Phosphorylase B"/>
    <property type="match status" value="1"/>
</dbReference>
<keyword evidence="4" id="KW-0808">Transferase</keyword>